<sequence length="54" mass="6133">RGALEAEFQKNQAGALAGATRQALQTYRPYILPKFHDFEEELSSPNISNHKFLQ</sequence>
<name>A0ABS8WVY6_DATST</name>
<reference evidence="1 2" key="1">
    <citation type="journal article" date="2021" name="BMC Genomics">
        <title>Datura genome reveals duplications of psychoactive alkaloid biosynthetic genes and high mutation rate following tissue culture.</title>
        <authorList>
            <person name="Rajewski A."/>
            <person name="Carter-House D."/>
            <person name="Stajich J."/>
            <person name="Litt A."/>
        </authorList>
    </citation>
    <scope>NUCLEOTIDE SEQUENCE [LARGE SCALE GENOMIC DNA]</scope>
    <source>
        <strain evidence="1">AR-01</strain>
    </source>
</reference>
<comment type="caution">
    <text evidence="1">The sequence shown here is derived from an EMBL/GenBank/DDBJ whole genome shotgun (WGS) entry which is preliminary data.</text>
</comment>
<feature type="non-terminal residue" evidence="1">
    <location>
        <position position="54"/>
    </location>
</feature>
<keyword evidence="2" id="KW-1185">Reference proteome</keyword>
<gene>
    <name evidence="1" type="ORF">HAX54_002565</name>
</gene>
<protein>
    <submittedName>
        <fullName evidence="1">Uncharacterized protein</fullName>
    </submittedName>
</protein>
<proteinExistence type="predicted"/>
<evidence type="ECO:0000313" key="2">
    <source>
        <dbReference type="Proteomes" id="UP000823775"/>
    </source>
</evidence>
<dbReference type="EMBL" id="JACEIK010011140">
    <property type="protein sequence ID" value="MCE3215482.1"/>
    <property type="molecule type" value="Genomic_DNA"/>
</dbReference>
<accession>A0ABS8WVY6</accession>
<feature type="non-terminal residue" evidence="1">
    <location>
        <position position="1"/>
    </location>
</feature>
<dbReference type="Proteomes" id="UP000823775">
    <property type="component" value="Unassembled WGS sequence"/>
</dbReference>
<evidence type="ECO:0000313" key="1">
    <source>
        <dbReference type="EMBL" id="MCE3215482.1"/>
    </source>
</evidence>
<organism evidence="1 2">
    <name type="scientific">Datura stramonium</name>
    <name type="common">Jimsonweed</name>
    <name type="synonym">Common thornapple</name>
    <dbReference type="NCBI Taxonomy" id="4076"/>
    <lineage>
        <taxon>Eukaryota</taxon>
        <taxon>Viridiplantae</taxon>
        <taxon>Streptophyta</taxon>
        <taxon>Embryophyta</taxon>
        <taxon>Tracheophyta</taxon>
        <taxon>Spermatophyta</taxon>
        <taxon>Magnoliopsida</taxon>
        <taxon>eudicotyledons</taxon>
        <taxon>Gunneridae</taxon>
        <taxon>Pentapetalae</taxon>
        <taxon>asterids</taxon>
        <taxon>lamiids</taxon>
        <taxon>Solanales</taxon>
        <taxon>Solanaceae</taxon>
        <taxon>Solanoideae</taxon>
        <taxon>Datureae</taxon>
        <taxon>Datura</taxon>
    </lineage>
</organism>